<accession>A0A1H4CFI5</accession>
<evidence type="ECO:0000256" key="3">
    <source>
        <dbReference type="ARBA" id="ARBA00023014"/>
    </source>
</evidence>
<dbReference type="GO" id="GO:0046872">
    <property type="term" value="F:metal ion binding"/>
    <property type="evidence" value="ECO:0007669"/>
    <property type="project" value="UniProtKB-KW"/>
</dbReference>
<dbReference type="RefSeq" id="WP_093067973.1">
    <property type="nucleotide sequence ID" value="NZ_FNQP01000010.1"/>
</dbReference>
<dbReference type="PROSITE" id="PS51379">
    <property type="entry name" value="4FE4S_FER_2"/>
    <property type="match status" value="1"/>
</dbReference>
<evidence type="ECO:0000256" key="2">
    <source>
        <dbReference type="ARBA" id="ARBA00023004"/>
    </source>
</evidence>
<proteinExistence type="predicted"/>
<keyword evidence="2" id="KW-0408">Iron</keyword>
<dbReference type="InterPro" id="IPR017896">
    <property type="entry name" value="4Fe4S_Fe-S-bd"/>
</dbReference>
<keyword evidence="6" id="KW-1185">Reference proteome</keyword>
<dbReference type="EMBL" id="FNQP01000010">
    <property type="protein sequence ID" value="SEA59171.1"/>
    <property type="molecule type" value="Genomic_DNA"/>
</dbReference>
<feature type="domain" description="4Fe-4S ferredoxin-type" evidence="4">
    <location>
        <begin position="1"/>
        <end position="29"/>
    </location>
</feature>
<dbReference type="Gene3D" id="3.30.70.20">
    <property type="match status" value="1"/>
</dbReference>
<reference evidence="5 6" key="1">
    <citation type="submission" date="2016-10" db="EMBL/GenBank/DDBJ databases">
        <authorList>
            <person name="de Groot N.N."/>
        </authorList>
    </citation>
    <scope>NUCLEOTIDE SEQUENCE [LARGE SCALE GENOMIC DNA]</scope>
    <source>
        <strain evidence="5 6">DSM 21228</strain>
    </source>
</reference>
<name>A0A1H4CFI5_9GAMM</name>
<sequence>MALQIVDGCVNCWACEPLCPSQAIYAALPHFLIDAKKCTECDGDYADKQCASICPIEEAIVDSQGEALNPPGSLTGIPPERWEQVRAEIQAR</sequence>
<dbReference type="PROSITE" id="PS00198">
    <property type="entry name" value="4FE4S_FER_1"/>
    <property type="match status" value="1"/>
</dbReference>
<gene>
    <name evidence="5" type="ORF">SAMN05660964_01927</name>
</gene>
<evidence type="ECO:0000313" key="6">
    <source>
        <dbReference type="Proteomes" id="UP000199397"/>
    </source>
</evidence>
<protein>
    <recommendedName>
        <fullName evidence="4">4Fe-4S ferredoxin-type domain-containing protein</fullName>
    </recommendedName>
</protein>
<dbReference type="SUPFAM" id="SSF54862">
    <property type="entry name" value="4Fe-4S ferredoxins"/>
    <property type="match status" value="1"/>
</dbReference>
<evidence type="ECO:0000256" key="1">
    <source>
        <dbReference type="ARBA" id="ARBA00022723"/>
    </source>
</evidence>
<evidence type="ECO:0000259" key="4">
    <source>
        <dbReference type="PROSITE" id="PS51379"/>
    </source>
</evidence>
<dbReference type="AlphaFoldDB" id="A0A1H4CFI5"/>
<dbReference type="GO" id="GO:0051536">
    <property type="term" value="F:iron-sulfur cluster binding"/>
    <property type="evidence" value="ECO:0007669"/>
    <property type="project" value="UniProtKB-KW"/>
</dbReference>
<dbReference type="InterPro" id="IPR017900">
    <property type="entry name" value="4Fe4S_Fe_S_CS"/>
</dbReference>
<keyword evidence="1" id="KW-0479">Metal-binding</keyword>
<dbReference type="STRING" id="525918.SAMN05660964_01927"/>
<dbReference type="OrthoDB" id="9803397at2"/>
<evidence type="ECO:0000313" key="5">
    <source>
        <dbReference type="EMBL" id="SEA59171.1"/>
    </source>
</evidence>
<dbReference type="Proteomes" id="UP000199397">
    <property type="component" value="Unassembled WGS sequence"/>
</dbReference>
<keyword evidence="3" id="KW-0411">Iron-sulfur</keyword>
<organism evidence="5 6">
    <name type="scientific">Thiothrix caldifontis</name>
    <dbReference type="NCBI Taxonomy" id="525918"/>
    <lineage>
        <taxon>Bacteria</taxon>
        <taxon>Pseudomonadati</taxon>
        <taxon>Pseudomonadota</taxon>
        <taxon>Gammaproteobacteria</taxon>
        <taxon>Thiotrichales</taxon>
        <taxon>Thiotrichaceae</taxon>
        <taxon>Thiothrix</taxon>
    </lineage>
</organism>